<dbReference type="InterPro" id="IPR019775">
    <property type="entry name" value="WD40_repeat_CS"/>
</dbReference>
<feature type="repeat" description="WD" evidence="3">
    <location>
        <begin position="1179"/>
        <end position="1213"/>
    </location>
</feature>
<organism evidence="6 7">
    <name type="scientific">Pyrrhoderma noxium</name>
    <dbReference type="NCBI Taxonomy" id="2282107"/>
    <lineage>
        <taxon>Eukaryota</taxon>
        <taxon>Fungi</taxon>
        <taxon>Dikarya</taxon>
        <taxon>Basidiomycota</taxon>
        <taxon>Agaricomycotina</taxon>
        <taxon>Agaricomycetes</taxon>
        <taxon>Hymenochaetales</taxon>
        <taxon>Hymenochaetaceae</taxon>
        <taxon>Pyrrhoderma</taxon>
    </lineage>
</organism>
<evidence type="ECO:0000313" key="7">
    <source>
        <dbReference type="Proteomes" id="UP000217199"/>
    </source>
</evidence>
<feature type="repeat" description="WD" evidence="3">
    <location>
        <begin position="1093"/>
        <end position="1134"/>
    </location>
</feature>
<dbReference type="InterPro" id="IPR007111">
    <property type="entry name" value="NACHT_NTPase"/>
</dbReference>
<dbReference type="Gene3D" id="3.40.50.300">
    <property type="entry name" value="P-loop containing nucleotide triphosphate hydrolases"/>
    <property type="match status" value="1"/>
</dbReference>
<keyword evidence="1 3" id="KW-0853">WD repeat</keyword>
<evidence type="ECO:0000256" key="4">
    <source>
        <dbReference type="SAM" id="MobiDB-lite"/>
    </source>
</evidence>
<dbReference type="InterPro" id="IPR015943">
    <property type="entry name" value="WD40/YVTN_repeat-like_dom_sf"/>
</dbReference>
<dbReference type="PROSITE" id="PS50837">
    <property type="entry name" value="NACHT"/>
    <property type="match status" value="1"/>
</dbReference>
<dbReference type="Gene3D" id="2.130.10.10">
    <property type="entry name" value="YVTN repeat-like/Quinoprotein amine dehydrogenase"/>
    <property type="match status" value="5"/>
</dbReference>
<evidence type="ECO:0000256" key="3">
    <source>
        <dbReference type="PROSITE-ProRule" id="PRU00221"/>
    </source>
</evidence>
<dbReference type="InParanoid" id="A0A286UTV7"/>
<feature type="repeat" description="WD" evidence="3">
    <location>
        <begin position="1136"/>
        <end position="1177"/>
    </location>
</feature>
<dbReference type="EMBL" id="NBII01000001">
    <property type="protein sequence ID" value="PAV23009.1"/>
    <property type="molecule type" value="Genomic_DNA"/>
</dbReference>
<evidence type="ECO:0000256" key="2">
    <source>
        <dbReference type="ARBA" id="ARBA00022737"/>
    </source>
</evidence>
<gene>
    <name evidence="6" type="ORF">PNOK_0007600</name>
</gene>
<feature type="repeat" description="WD" evidence="3">
    <location>
        <begin position="665"/>
        <end position="698"/>
    </location>
</feature>
<dbReference type="Proteomes" id="UP000217199">
    <property type="component" value="Unassembled WGS sequence"/>
</dbReference>
<feature type="repeat" description="WD" evidence="3">
    <location>
        <begin position="920"/>
        <end position="961"/>
    </location>
</feature>
<feature type="repeat" description="WD" evidence="3">
    <location>
        <begin position="1051"/>
        <end position="1092"/>
    </location>
</feature>
<dbReference type="PANTHER" id="PTHR19848:SF8">
    <property type="entry name" value="F-BOX AND WD REPEAT DOMAIN CONTAINING 7"/>
    <property type="match status" value="1"/>
</dbReference>
<dbReference type="InterPro" id="IPR036322">
    <property type="entry name" value="WD40_repeat_dom_sf"/>
</dbReference>
<keyword evidence="6" id="KW-0675">Receptor</keyword>
<dbReference type="PROSITE" id="PS50082">
    <property type="entry name" value="WD_REPEATS_2"/>
    <property type="match status" value="10"/>
</dbReference>
<dbReference type="Pfam" id="PF24883">
    <property type="entry name" value="NPHP3_N"/>
    <property type="match status" value="1"/>
</dbReference>
<dbReference type="PROSITE" id="PS50294">
    <property type="entry name" value="WD_REPEATS_REGION"/>
    <property type="match status" value="8"/>
</dbReference>
<protein>
    <submittedName>
        <fullName evidence="6">Nucleotide-binding-oligomerization-domain like receptor</fullName>
    </submittedName>
</protein>
<dbReference type="SUPFAM" id="SSF52540">
    <property type="entry name" value="P-loop containing nucleoside triphosphate hydrolases"/>
    <property type="match status" value="1"/>
</dbReference>
<proteinExistence type="predicted"/>
<keyword evidence="7" id="KW-1185">Reference proteome</keyword>
<dbReference type="AlphaFoldDB" id="A0A286UTV7"/>
<dbReference type="CDD" id="cd00200">
    <property type="entry name" value="WD40"/>
    <property type="match status" value="2"/>
</dbReference>
<dbReference type="InterPro" id="IPR001680">
    <property type="entry name" value="WD40_rpt"/>
</dbReference>
<dbReference type="PROSITE" id="PS00678">
    <property type="entry name" value="WD_REPEATS_1"/>
    <property type="match status" value="6"/>
</dbReference>
<feature type="repeat" description="WD" evidence="3">
    <location>
        <begin position="1007"/>
        <end position="1049"/>
    </location>
</feature>
<keyword evidence="2" id="KW-0677">Repeat</keyword>
<evidence type="ECO:0000313" key="6">
    <source>
        <dbReference type="EMBL" id="PAV23009.1"/>
    </source>
</evidence>
<feature type="domain" description="NACHT" evidence="5">
    <location>
        <begin position="95"/>
        <end position="240"/>
    </location>
</feature>
<feature type="repeat" description="WD" evidence="3">
    <location>
        <begin position="722"/>
        <end position="751"/>
    </location>
</feature>
<dbReference type="SUPFAM" id="SSF50978">
    <property type="entry name" value="WD40 repeat-like"/>
    <property type="match status" value="2"/>
</dbReference>
<dbReference type="PRINTS" id="PR00320">
    <property type="entry name" value="GPROTEINBRPT"/>
</dbReference>
<dbReference type="OrthoDB" id="2658414at2759"/>
<reference evidence="6 7" key="1">
    <citation type="journal article" date="2017" name="Mol. Ecol.">
        <title>Comparative and population genomic landscape of Phellinus noxius: A hypervariable fungus causing root rot in trees.</title>
        <authorList>
            <person name="Chung C.L."/>
            <person name="Lee T.J."/>
            <person name="Akiba M."/>
            <person name="Lee H.H."/>
            <person name="Kuo T.H."/>
            <person name="Liu D."/>
            <person name="Ke H.M."/>
            <person name="Yokoi T."/>
            <person name="Roa M.B."/>
            <person name="Lu M.J."/>
            <person name="Chang Y.Y."/>
            <person name="Ann P.J."/>
            <person name="Tsai J.N."/>
            <person name="Chen C.Y."/>
            <person name="Tzean S.S."/>
            <person name="Ota Y."/>
            <person name="Hattori T."/>
            <person name="Sahashi N."/>
            <person name="Liou R.F."/>
            <person name="Kikuchi T."/>
            <person name="Tsai I.J."/>
        </authorList>
    </citation>
    <scope>NUCLEOTIDE SEQUENCE [LARGE SCALE GENOMIC DNA]</scope>
    <source>
        <strain evidence="6 7">FFPRI411160</strain>
    </source>
</reference>
<dbReference type="SUPFAM" id="SSF82171">
    <property type="entry name" value="DPP6 N-terminal domain-like"/>
    <property type="match status" value="1"/>
</dbReference>
<dbReference type="PANTHER" id="PTHR19848">
    <property type="entry name" value="WD40 REPEAT PROTEIN"/>
    <property type="match status" value="1"/>
</dbReference>
<feature type="region of interest" description="Disordered" evidence="4">
    <location>
        <begin position="1"/>
        <end position="25"/>
    </location>
</feature>
<dbReference type="InterPro" id="IPR056884">
    <property type="entry name" value="NPHP3-like_N"/>
</dbReference>
<evidence type="ECO:0000256" key="1">
    <source>
        <dbReference type="ARBA" id="ARBA00022574"/>
    </source>
</evidence>
<feature type="repeat" description="WD" evidence="3">
    <location>
        <begin position="796"/>
        <end position="837"/>
    </location>
</feature>
<dbReference type="InterPro" id="IPR027417">
    <property type="entry name" value="P-loop_NTPase"/>
</dbReference>
<comment type="caution">
    <text evidence="6">The sequence shown here is derived from an EMBL/GenBank/DDBJ whole genome shotgun (WGS) entry which is preliminary data.</text>
</comment>
<dbReference type="Pfam" id="PF00400">
    <property type="entry name" value="WD40"/>
    <property type="match status" value="10"/>
</dbReference>
<dbReference type="InterPro" id="IPR020472">
    <property type="entry name" value="WD40_PAC1"/>
</dbReference>
<name>A0A286UTV7_9AGAM</name>
<evidence type="ECO:0000259" key="5">
    <source>
        <dbReference type="PROSITE" id="PS50837"/>
    </source>
</evidence>
<dbReference type="SMART" id="SM00320">
    <property type="entry name" value="WD40"/>
    <property type="match status" value="14"/>
</dbReference>
<accession>A0A286UTV7</accession>
<sequence>MSFNQSGSNPSATFGTYNDVTGNQTNTTIQGDVNVQNNNFFNQNPNAHRALIHDLKDMLNPSDFTGDDRPECLENTRKETLDSIYQWVDSSGYPNVLLLIGAAGTGKSTIATTVAGEYQRRRQLGCHMFFLREKSHPGSVLQSITYSLAAYSQTIAESLVDHLKDRGVFGPSNLKTKFDILLRDPLSAIATKVHHPVLIVLDALDECGTPELRQNLIDVLRDRLPSLPPNFRILITSRPDEDIAPLISEPSFLTMTIDQHSDESRVSVALYIKFQFDQMRSSRKLNVPDDCEWDDNLRRLADSADGLFIWASTAVRFVREERLSRFRCFQNLVSNANSLKLDELYMTVLSHVSKWNEEDKEILRNIFSLILFAKCPLSDTEICEILDVEMDKTSNLLSYFRSLVRYERGQPITIYHTSLYDYLTSCEGEPWHVDPSVQRAYIASKCLERMGDLLIYNICNIPSSFALNVDVPDIDIRVTRCIPPFLKYICCNWIYHLRDVSYSQHLCSKLRSFVYNQLLFWFEVLSLTNTFNHLVGPALLLAIEWVENNDLELSFFLRDAYRQASTYSEPISKSVLQIYASLLPLTKEESPMSTYYAKYAEKTLQVEYIGRKRRNDCIKTIQVERRCITTSSFSPDGTRILSNSARGVGVCDATSGELIASLLLAEDDKSYALSAAYLPDGRYIIAASENGIIKKWDVLTNCLVWERVMSDFQIDPTWAATFSPDRKSVVFGDEEGIIRVWNVDTGEQDGESLVGHTKNISFVSFSSDGKYLASGSGDGAIIIWDMDKRGAKTNLLRRHTERVTAVSFSPDGTYIVSGSWDGTILIWNVSTREVSREIVCKSAVYSLTYSPNGLFILAGGEEWMSMWNTVDITAAPKVFQVYTGIRQVCFSPDGSRYMSGGFDVNQIWDASWSEEETKAIFEEQRAINSISLSPGGKIIASASEDCYIRLWDVLSGELVKKLKLGCHVYSVTFSPVNEQLIAFGSATWNDDGKVQVWDITDDVAVTIGSHKASVRSVMFSPSDGNQVASSSWDNTICIWNVERRELVVGPLIGHKSYVLALAYSPDGTRLVSGSGDKTVRIWNSETGELLSTLNGHAGDVSSVAYSFDGSSIVSGSLDNLILVWDAQSGQIVCRLITGHKHFVYSVCFSPDGKRILSGSLDNTARVCDSATGQLLFPPFSGHTGPISSVCFFPDGRRFATGSHDRTIRIWSLDATPNDTNWELRDDNWVVGENGKLIMWIPRDLHRHLCWSRNVNILGSSFHIKLHFGTE</sequence>
<dbReference type="STRING" id="2282107.A0A286UTV7"/>
<feature type="repeat" description="WD" evidence="3">
    <location>
        <begin position="753"/>
        <end position="794"/>
    </location>
</feature>